<evidence type="ECO:0000256" key="1">
    <source>
        <dbReference type="SAM" id="Phobius"/>
    </source>
</evidence>
<evidence type="ECO:0000313" key="3">
    <source>
        <dbReference type="Proteomes" id="UP000011668"/>
    </source>
</evidence>
<proteinExistence type="predicted"/>
<name>L8WQI5_THACA</name>
<sequence length="247" mass="25896">MTDRMGSAASSTRLVLERLAACLNNPAVIIPSLLVLFTRSRVVGVERPGTGRAVEVVVGLGTTGLPVLVERLNAVLLLLLLLLGVAPRGKLIALSDGRTTGEGGPTWRNDLRLNDESVLMGVGVGTSLADLVRQPKSPERDDEPSFLSFPLAISGDWCGWACGLGGLARSRSSGTLCARGGGGTRGSSSESEQCKFGLLWFVGVPVCVCIIVMACIGVCRSMSMSWGRVLSGSIPAVGRTRARECAW</sequence>
<accession>L8WQI5</accession>
<dbReference type="AlphaFoldDB" id="L8WQI5"/>
<keyword evidence="1" id="KW-0812">Transmembrane</keyword>
<feature type="transmembrane region" description="Helical" evidence="1">
    <location>
        <begin position="198"/>
        <end position="219"/>
    </location>
</feature>
<dbReference type="HOGENOM" id="CLU_1125169_0_0_1"/>
<reference evidence="2 3" key="1">
    <citation type="journal article" date="2013" name="Nat. Commun.">
        <title>The evolution and pathogenic mechanisms of the rice sheath blight pathogen.</title>
        <authorList>
            <person name="Zheng A."/>
            <person name="Lin R."/>
            <person name="Xu L."/>
            <person name="Qin P."/>
            <person name="Tang C."/>
            <person name="Ai P."/>
            <person name="Zhang D."/>
            <person name="Liu Y."/>
            <person name="Sun Z."/>
            <person name="Feng H."/>
            <person name="Wang Y."/>
            <person name="Chen Y."/>
            <person name="Liang X."/>
            <person name="Fu R."/>
            <person name="Li Q."/>
            <person name="Zhang J."/>
            <person name="Yu X."/>
            <person name="Xie Z."/>
            <person name="Ding L."/>
            <person name="Guan P."/>
            <person name="Tang J."/>
            <person name="Liang Y."/>
            <person name="Wang S."/>
            <person name="Deng Q."/>
            <person name="Li S."/>
            <person name="Zhu J."/>
            <person name="Wang L."/>
            <person name="Liu H."/>
            <person name="Li P."/>
        </authorList>
    </citation>
    <scope>NUCLEOTIDE SEQUENCE [LARGE SCALE GENOMIC DNA]</scope>
    <source>
        <strain evidence="3">AG-1 IA</strain>
    </source>
</reference>
<dbReference type="EMBL" id="AFRT01001472">
    <property type="protein sequence ID" value="ELU40260.1"/>
    <property type="molecule type" value="Genomic_DNA"/>
</dbReference>
<keyword evidence="3" id="KW-1185">Reference proteome</keyword>
<comment type="caution">
    <text evidence="2">The sequence shown here is derived from an EMBL/GenBank/DDBJ whole genome shotgun (WGS) entry which is preliminary data.</text>
</comment>
<organism evidence="2 3">
    <name type="scientific">Thanatephorus cucumeris (strain AG1-IA)</name>
    <name type="common">Rice sheath blight fungus</name>
    <name type="synonym">Rhizoctonia solani</name>
    <dbReference type="NCBI Taxonomy" id="983506"/>
    <lineage>
        <taxon>Eukaryota</taxon>
        <taxon>Fungi</taxon>
        <taxon>Dikarya</taxon>
        <taxon>Basidiomycota</taxon>
        <taxon>Agaricomycotina</taxon>
        <taxon>Agaricomycetes</taxon>
        <taxon>Cantharellales</taxon>
        <taxon>Ceratobasidiaceae</taxon>
        <taxon>Rhizoctonia</taxon>
        <taxon>Rhizoctonia solani AG-1</taxon>
    </lineage>
</organism>
<protein>
    <submittedName>
        <fullName evidence="2">Uncharacterized protein</fullName>
    </submittedName>
</protein>
<keyword evidence="1" id="KW-1133">Transmembrane helix</keyword>
<keyword evidence="1" id="KW-0472">Membrane</keyword>
<dbReference type="Proteomes" id="UP000011668">
    <property type="component" value="Unassembled WGS sequence"/>
</dbReference>
<gene>
    <name evidence="2" type="ORF">AG1IA_05710</name>
</gene>
<evidence type="ECO:0000313" key="2">
    <source>
        <dbReference type="EMBL" id="ELU40260.1"/>
    </source>
</evidence>